<comment type="caution">
    <text evidence="4">The sequence shown here is derived from an EMBL/GenBank/DDBJ whole genome shotgun (WGS) entry which is preliminary data.</text>
</comment>
<dbReference type="InterPro" id="IPR023796">
    <property type="entry name" value="Serpin_dom"/>
</dbReference>
<dbReference type="PANTHER" id="PTHR11461:SF211">
    <property type="entry name" value="GH10112P-RELATED"/>
    <property type="match status" value="1"/>
</dbReference>
<dbReference type="InterPro" id="IPR042178">
    <property type="entry name" value="Serpin_sf_1"/>
</dbReference>
<proteinExistence type="inferred from homology"/>
<reference evidence="4" key="1">
    <citation type="submission" date="2019-07" db="EMBL/GenBank/DDBJ databases">
        <title>Annotation for the trematode Paragonimus miyazaki's.</title>
        <authorList>
            <person name="Choi Y.-J."/>
        </authorList>
    </citation>
    <scope>NUCLEOTIDE SEQUENCE</scope>
    <source>
        <strain evidence="4">Japan</strain>
    </source>
</reference>
<dbReference type="SUPFAM" id="SSF56574">
    <property type="entry name" value="Serpins"/>
    <property type="match status" value="1"/>
</dbReference>
<evidence type="ECO:0000313" key="4">
    <source>
        <dbReference type="EMBL" id="KAF7234448.1"/>
    </source>
</evidence>
<dbReference type="InterPro" id="IPR036186">
    <property type="entry name" value="Serpin_sf"/>
</dbReference>
<dbReference type="Gene3D" id="2.30.39.10">
    <property type="entry name" value="Alpha-1-antitrypsin, domain 1"/>
    <property type="match status" value="1"/>
</dbReference>
<gene>
    <name evidence="4" type="ORF">EG68_11498</name>
</gene>
<dbReference type="Gene3D" id="3.30.497.10">
    <property type="entry name" value="Antithrombin, subunit I, domain 2"/>
    <property type="match status" value="1"/>
</dbReference>
<evidence type="ECO:0000256" key="1">
    <source>
        <dbReference type="ARBA" id="ARBA00009500"/>
    </source>
</evidence>
<dbReference type="GO" id="GO:0004867">
    <property type="term" value="F:serine-type endopeptidase inhibitor activity"/>
    <property type="evidence" value="ECO:0007669"/>
    <property type="project" value="InterPro"/>
</dbReference>
<dbReference type="AlphaFoldDB" id="A0A8S9YH94"/>
<dbReference type="PANTHER" id="PTHR11461">
    <property type="entry name" value="SERINE PROTEASE INHIBITOR, SERPIN"/>
    <property type="match status" value="1"/>
</dbReference>
<dbReference type="InterPro" id="IPR042185">
    <property type="entry name" value="Serpin_sf_2"/>
</dbReference>
<evidence type="ECO:0000313" key="5">
    <source>
        <dbReference type="Proteomes" id="UP000822476"/>
    </source>
</evidence>
<dbReference type="OrthoDB" id="1063785at2759"/>
<dbReference type="Pfam" id="PF00079">
    <property type="entry name" value="Serpin"/>
    <property type="match status" value="1"/>
</dbReference>
<dbReference type="SMART" id="SM00093">
    <property type="entry name" value="SERPIN"/>
    <property type="match status" value="1"/>
</dbReference>
<evidence type="ECO:0000259" key="3">
    <source>
        <dbReference type="SMART" id="SM00093"/>
    </source>
</evidence>
<feature type="domain" description="Serpin" evidence="3">
    <location>
        <begin position="27"/>
        <end position="273"/>
    </location>
</feature>
<dbReference type="InterPro" id="IPR000215">
    <property type="entry name" value="Serpin_fam"/>
</dbReference>
<comment type="similarity">
    <text evidence="1 2">Belongs to the serpin family.</text>
</comment>
<accession>A0A8S9YH94</accession>
<sequence length="275" mass="31241">MKAVEYNIVDEASLPMPSCWLPPTEWVRMNRSLALLFPSETRRDKLRDHSVLWHLEGGLNVWKSTNMSMSYERSIDLSVTRFTGRFYGELIAKQAGGLENTLISPMGLFVAMMMTKSLTGDVPFYTLTGRQTNVPMMYRNGVCQICSMRNTKDQVIKLPFADPKWELVILLPKARDGLPKSLDDVLNVSLFQNIMGCDFINKTIDLYIPRFKLSGKKYIDASSILQTLGIRELFSTRADFSPFTTTTGVSVSNVFHKAIMKVQLHFCQRLCLSVD</sequence>
<keyword evidence="5" id="KW-1185">Reference proteome</keyword>
<dbReference type="Proteomes" id="UP000822476">
    <property type="component" value="Unassembled WGS sequence"/>
</dbReference>
<dbReference type="EMBL" id="JTDE01009586">
    <property type="protein sequence ID" value="KAF7234448.1"/>
    <property type="molecule type" value="Genomic_DNA"/>
</dbReference>
<dbReference type="GO" id="GO:0005615">
    <property type="term" value="C:extracellular space"/>
    <property type="evidence" value="ECO:0007669"/>
    <property type="project" value="InterPro"/>
</dbReference>
<protein>
    <recommendedName>
        <fullName evidence="3">Serpin domain-containing protein</fullName>
    </recommendedName>
</protein>
<organism evidence="4 5">
    <name type="scientific">Paragonimus skrjabini miyazakii</name>
    <dbReference type="NCBI Taxonomy" id="59628"/>
    <lineage>
        <taxon>Eukaryota</taxon>
        <taxon>Metazoa</taxon>
        <taxon>Spiralia</taxon>
        <taxon>Lophotrochozoa</taxon>
        <taxon>Platyhelminthes</taxon>
        <taxon>Trematoda</taxon>
        <taxon>Digenea</taxon>
        <taxon>Plagiorchiida</taxon>
        <taxon>Troglotremata</taxon>
        <taxon>Troglotrematidae</taxon>
        <taxon>Paragonimus</taxon>
    </lineage>
</organism>
<evidence type="ECO:0000256" key="2">
    <source>
        <dbReference type="RuleBase" id="RU000411"/>
    </source>
</evidence>
<name>A0A8S9YH94_9TREM</name>